<dbReference type="eggNOG" id="ENOG5032U43">
    <property type="taxonomic scope" value="Bacteria"/>
</dbReference>
<organism evidence="2 3">
    <name type="scientific">Pseudoalteromonas tunicata D2</name>
    <dbReference type="NCBI Taxonomy" id="87626"/>
    <lineage>
        <taxon>Bacteria</taxon>
        <taxon>Pseudomonadati</taxon>
        <taxon>Pseudomonadota</taxon>
        <taxon>Gammaproteobacteria</taxon>
        <taxon>Alteromonadales</taxon>
        <taxon>Pseudoalteromonadaceae</taxon>
        <taxon>Pseudoalteromonas</taxon>
    </lineage>
</organism>
<gene>
    <name evidence="2" type="ORF">PTD2_08049</name>
</gene>
<evidence type="ECO:0000256" key="1">
    <source>
        <dbReference type="SAM" id="MobiDB-lite"/>
    </source>
</evidence>
<keyword evidence="3" id="KW-1185">Reference proteome</keyword>
<feature type="region of interest" description="Disordered" evidence="1">
    <location>
        <begin position="1"/>
        <end position="28"/>
    </location>
</feature>
<name>A4C8R5_9GAMM</name>
<dbReference type="OrthoDB" id="6505258at2"/>
<comment type="caution">
    <text evidence="2">The sequence shown here is derived from an EMBL/GenBank/DDBJ whole genome shotgun (WGS) entry which is preliminary data.</text>
</comment>
<evidence type="ECO:0000313" key="2">
    <source>
        <dbReference type="EMBL" id="EAR28980.1"/>
    </source>
</evidence>
<feature type="compositionally biased region" description="Basic and acidic residues" evidence="1">
    <location>
        <begin position="10"/>
        <end position="19"/>
    </location>
</feature>
<dbReference type="HOGENOM" id="CLU_1936309_0_0_6"/>
<proteinExistence type="predicted"/>
<accession>A4C8R5</accession>
<dbReference type="STRING" id="87626.PTD2_08049"/>
<dbReference type="EMBL" id="AAOH01000003">
    <property type="protein sequence ID" value="EAR28980.1"/>
    <property type="molecule type" value="Genomic_DNA"/>
</dbReference>
<sequence length="130" mass="14571">MNAKTAFKPLDQHNEHSQDAQKPALNVVGKPTPKGLVEIKAMLNEARHSADHVMTNVLNERERTIVYFAAGLSRDDMNKGFKQLDAEKRLKVQKAVLMLDEIALAFKRANAVAPAKFIEHAKPAEYLTQH</sequence>
<dbReference type="RefSeq" id="WP_009838241.1">
    <property type="nucleotide sequence ID" value="NZ_AAOH01000003.1"/>
</dbReference>
<protein>
    <submittedName>
        <fullName evidence="2">Uncharacterized protein</fullName>
    </submittedName>
</protein>
<evidence type="ECO:0000313" key="3">
    <source>
        <dbReference type="Proteomes" id="UP000006201"/>
    </source>
</evidence>
<dbReference type="AlphaFoldDB" id="A4C8R5"/>
<dbReference type="Proteomes" id="UP000006201">
    <property type="component" value="Unassembled WGS sequence"/>
</dbReference>
<reference evidence="2 3" key="1">
    <citation type="submission" date="2006-02" db="EMBL/GenBank/DDBJ databases">
        <authorList>
            <person name="Moran M.A."/>
            <person name="Kjelleberg S."/>
            <person name="Egan S."/>
            <person name="Saunders N."/>
            <person name="Thomas T."/>
            <person name="Ferriera S."/>
            <person name="Johnson J."/>
            <person name="Kravitz S."/>
            <person name="Halpern A."/>
            <person name="Remington K."/>
            <person name="Beeson K."/>
            <person name="Tran B."/>
            <person name="Rogers Y.-H."/>
            <person name="Friedman R."/>
            <person name="Venter J.C."/>
        </authorList>
    </citation>
    <scope>NUCLEOTIDE SEQUENCE [LARGE SCALE GENOMIC DNA]</scope>
    <source>
        <strain evidence="2 3">D2</strain>
    </source>
</reference>